<accession>A0A853H008</accession>
<dbReference type="InterPro" id="IPR035906">
    <property type="entry name" value="MetI-like_sf"/>
</dbReference>
<keyword evidence="13" id="KW-1185">Reference proteome</keyword>
<feature type="chain" id="PRO_5032463303" evidence="10">
    <location>
        <begin position="28"/>
        <end position="654"/>
    </location>
</feature>
<organism evidence="12 13">
    <name type="scientific">Pollutimonas harenae</name>
    <dbReference type="NCBI Taxonomy" id="657015"/>
    <lineage>
        <taxon>Bacteria</taxon>
        <taxon>Pseudomonadati</taxon>
        <taxon>Pseudomonadota</taxon>
        <taxon>Betaproteobacteria</taxon>
        <taxon>Burkholderiales</taxon>
        <taxon>Alcaligenaceae</taxon>
        <taxon>Pollutimonas</taxon>
    </lineage>
</organism>
<dbReference type="GO" id="GO:0015226">
    <property type="term" value="F:carnitine transmembrane transporter activity"/>
    <property type="evidence" value="ECO:0007669"/>
    <property type="project" value="TreeGrafter"/>
</dbReference>
<evidence type="ECO:0000256" key="10">
    <source>
        <dbReference type="SAM" id="SignalP"/>
    </source>
</evidence>
<evidence type="ECO:0000256" key="4">
    <source>
        <dbReference type="ARBA" id="ARBA00022692"/>
    </source>
</evidence>
<keyword evidence="10" id="KW-0732">Signal</keyword>
<dbReference type="InterPro" id="IPR000515">
    <property type="entry name" value="MetI-like"/>
</dbReference>
<dbReference type="PANTHER" id="PTHR47737:SF1">
    <property type="entry name" value="GLYCINE BETAINE_PROLINE BETAINE TRANSPORT SYSTEM PERMEASE PROTEIN PROW"/>
    <property type="match status" value="1"/>
</dbReference>
<comment type="similarity">
    <text evidence="8">In the N-terminal section; belongs to the binding-protein-dependent transport system permease family.</text>
</comment>
<dbReference type="Gene3D" id="1.10.3720.10">
    <property type="entry name" value="MetI-like"/>
    <property type="match status" value="1"/>
</dbReference>
<gene>
    <name evidence="12" type="ORF">H0A62_03325</name>
</gene>
<feature type="transmembrane region" description="Helical" evidence="9">
    <location>
        <begin position="576"/>
        <end position="598"/>
    </location>
</feature>
<evidence type="ECO:0000256" key="6">
    <source>
        <dbReference type="ARBA" id="ARBA00023136"/>
    </source>
</evidence>
<feature type="transmembrane region" description="Helical" evidence="9">
    <location>
        <begin position="618"/>
        <end position="636"/>
    </location>
</feature>
<dbReference type="RefSeq" id="WP_130038207.1">
    <property type="nucleotide sequence ID" value="NZ_JACCEV010000001.1"/>
</dbReference>
<dbReference type="PANTHER" id="PTHR47737">
    <property type="entry name" value="GLYCINE BETAINE/PROLINE BETAINE TRANSPORT SYSTEM PERMEASE PROTEIN PROW"/>
    <property type="match status" value="1"/>
</dbReference>
<dbReference type="FunFam" id="1.10.3720.10:FF:000001">
    <property type="entry name" value="Glycine betaine ABC transporter, permease"/>
    <property type="match status" value="1"/>
</dbReference>
<comment type="subcellular location">
    <subcellularLocation>
        <location evidence="1 9">Cell membrane</location>
        <topology evidence="1 9">Multi-pass membrane protein</topology>
    </subcellularLocation>
</comment>
<feature type="transmembrane region" description="Helical" evidence="9">
    <location>
        <begin position="436"/>
        <end position="454"/>
    </location>
</feature>
<reference evidence="12 13" key="1">
    <citation type="submission" date="2020-07" db="EMBL/GenBank/DDBJ databases">
        <title>Taxonomic revisions and descriptions of new bacterial species based on genomic comparisons in the high-G+C-content subgroup of the family Alcaligenaceae.</title>
        <authorList>
            <person name="Szabo A."/>
            <person name="Felfoldi T."/>
        </authorList>
    </citation>
    <scope>NUCLEOTIDE SEQUENCE [LARGE SCALE GENOMIC DNA]</scope>
    <source>
        <strain evidence="12 13">DSM 25667</strain>
    </source>
</reference>
<comment type="similarity">
    <text evidence="9">Belongs to the binding-protein-dependent transport system permease family.</text>
</comment>
<dbReference type="SUPFAM" id="SSF53850">
    <property type="entry name" value="Periplasmic binding protein-like II"/>
    <property type="match status" value="1"/>
</dbReference>
<dbReference type="EMBL" id="JACCEV010000001">
    <property type="protein sequence ID" value="NYT84625.1"/>
    <property type="molecule type" value="Genomic_DNA"/>
</dbReference>
<dbReference type="GO" id="GO:0043190">
    <property type="term" value="C:ATP-binding cassette (ABC) transporter complex"/>
    <property type="evidence" value="ECO:0007669"/>
    <property type="project" value="InterPro"/>
</dbReference>
<evidence type="ECO:0000256" key="2">
    <source>
        <dbReference type="ARBA" id="ARBA00022448"/>
    </source>
</evidence>
<comment type="similarity">
    <text evidence="7">In the C-terminal section; belongs to the OsmX family.</text>
</comment>
<dbReference type="AlphaFoldDB" id="A0A853H008"/>
<feature type="transmembrane region" description="Helical" evidence="9">
    <location>
        <begin position="460"/>
        <end position="483"/>
    </location>
</feature>
<evidence type="ECO:0000259" key="11">
    <source>
        <dbReference type="PROSITE" id="PS50928"/>
    </source>
</evidence>
<evidence type="ECO:0000313" key="12">
    <source>
        <dbReference type="EMBL" id="NYT84625.1"/>
    </source>
</evidence>
<name>A0A853H008_9BURK</name>
<dbReference type="Pfam" id="PF00528">
    <property type="entry name" value="BPD_transp_1"/>
    <property type="match status" value="1"/>
</dbReference>
<evidence type="ECO:0000256" key="3">
    <source>
        <dbReference type="ARBA" id="ARBA00022475"/>
    </source>
</evidence>
<proteinExistence type="inferred from homology"/>
<evidence type="ECO:0000256" key="8">
    <source>
        <dbReference type="ARBA" id="ARBA00035652"/>
    </source>
</evidence>
<dbReference type="SUPFAM" id="SSF161098">
    <property type="entry name" value="MetI-like"/>
    <property type="match status" value="1"/>
</dbReference>
<keyword evidence="4 9" id="KW-0812">Transmembrane</keyword>
<evidence type="ECO:0000256" key="1">
    <source>
        <dbReference type="ARBA" id="ARBA00004651"/>
    </source>
</evidence>
<keyword evidence="5 9" id="KW-1133">Transmembrane helix</keyword>
<dbReference type="Gene3D" id="3.40.190.10">
    <property type="entry name" value="Periplasmic binding protein-like II"/>
    <property type="match status" value="1"/>
</dbReference>
<evidence type="ECO:0000256" key="9">
    <source>
        <dbReference type="RuleBase" id="RU363032"/>
    </source>
</evidence>
<dbReference type="GO" id="GO:0015871">
    <property type="term" value="P:choline transport"/>
    <property type="evidence" value="ECO:0007669"/>
    <property type="project" value="TreeGrafter"/>
</dbReference>
<sequence length="654" mass="71679">MKSLLRVLGVVAVCLAFMLPAVARAQAAPCNDGQPVKLADLSWESASFTTYVVSKLLSAGYGCTTQVVPGASAAIESALVQNDLQIIAEMWSGRSEIIEQAIQQGKVTIVGDTLAGGAEQGWYVPDYLVHGDPERGIEAQAPDLRSWRDLPKYSALFTDPEEPGKGRFLNCPLGWICEKTNSRLLQLHGLEDSYTNFRAGTGAALDAAISSAYDRGQPILFYYWQPAGLMAKYKFHKIEQDPFNQQCWDTIVSGKGELCSSDFLLARLAVAVATPFATQNPELVAFFEKLQFKPDLLNRMILEMTETRASGEAMADRFLREHPQVWHAWVPPDVVQRVNTELGIKTPAATADTQAETNSPIVVADKGIFPDWSVAAFVNQHLMDVVKNYGGIFRQASNFMLTNLLLPVERLMQAVPPWAFLLLVAALSWHATRKPVATVLYVVCLYLIGAVGLWDKLIQTFALVLVSTLVSIVLGVPIGIIAARSRLLRRLLTPVLDVMQTLPSFVYLIPVLMLFGLGKVPALFATIIYAVPPLIRLTILGLRQVDRDVMEAAQAFGVTRWQMLTRVTLPLARPSIMAGINQTTMMALAMVVVASMIGARGLGEDVLAGIQTLDVGRGLQAGVAIVILAIVIDRITQAYGQPRRRRRVPMQEKL</sequence>
<comment type="caution">
    <text evidence="12">The sequence shown here is derived from an EMBL/GenBank/DDBJ whole genome shotgun (WGS) entry which is preliminary data.</text>
</comment>
<dbReference type="PROSITE" id="PS50928">
    <property type="entry name" value="ABC_TM1"/>
    <property type="match status" value="1"/>
</dbReference>
<keyword evidence="3" id="KW-1003">Cell membrane</keyword>
<dbReference type="Gene3D" id="3.40.190.100">
    <property type="entry name" value="Glycine betaine-binding periplasmic protein, domain 2"/>
    <property type="match status" value="1"/>
</dbReference>
<evidence type="ECO:0000313" key="13">
    <source>
        <dbReference type="Proteomes" id="UP000554144"/>
    </source>
</evidence>
<dbReference type="GO" id="GO:0005275">
    <property type="term" value="F:amine transmembrane transporter activity"/>
    <property type="evidence" value="ECO:0007669"/>
    <property type="project" value="TreeGrafter"/>
</dbReference>
<dbReference type="GO" id="GO:0031460">
    <property type="term" value="P:glycine betaine transport"/>
    <property type="evidence" value="ECO:0007669"/>
    <property type="project" value="TreeGrafter"/>
</dbReference>
<evidence type="ECO:0000256" key="5">
    <source>
        <dbReference type="ARBA" id="ARBA00022989"/>
    </source>
</evidence>
<dbReference type="Pfam" id="PF04069">
    <property type="entry name" value="OpuAC"/>
    <property type="match status" value="1"/>
</dbReference>
<dbReference type="InterPro" id="IPR007210">
    <property type="entry name" value="ABC_Gly_betaine_transp_sub-bd"/>
</dbReference>
<keyword evidence="2 9" id="KW-0813">Transport</keyword>
<evidence type="ECO:0000256" key="7">
    <source>
        <dbReference type="ARBA" id="ARBA00035642"/>
    </source>
</evidence>
<dbReference type="OrthoDB" id="9787902at2"/>
<feature type="signal peptide" evidence="10">
    <location>
        <begin position="1"/>
        <end position="27"/>
    </location>
</feature>
<protein>
    <submittedName>
        <fullName evidence="12">ABC transporter permease subunit</fullName>
    </submittedName>
</protein>
<dbReference type="Proteomes" id="UP000554144">
    <property type="component" value="Unassembled WGS sequence"/>
</dbReference>
<dbReference type="CDD" id="cd13641">
    <property type="entry name" value="PBP2_HisX_like"/>
    <property type="match status" value="1"/>
</dbReference>
<dbReference type="CDD" id="cd06261">
    <property type="entry name" value="TM_PBP2"/>
    <property type="match status" value="1"/>
</dbReference>
<feature type="domain" description="ABC transmembrane type-1" evidence="11">
    <location>
        <begin position="457"/>
        <end position="636"/>
    </location>
</feature>
<keyword evidence="6 9" id="KW-0472">Membrane</keyword>